<dbReference type="SFLD" id="SFLDF00044">
    <property type="entry name" value="enolase-phosphatase"/>
    <property type="match status" value="1"/>
</dbReference>
<reference evidence="2 3" key="1">
    <citation type="submission" date="2018-01" db="EMBL/GenBank/DDBJ databases">
        <title>Complete genome sequence of Bacteriovorax stolpii DSM12778.</title>
        <authorList>
            <person name="Tang B."/>
            <person name="Chang J."/>
        </authorList>
    </citation>
    <scope>NUCLEOTIDE SEQUENCE [LARGE SCALE GENOMIC DNA]</scope>
    <source>
        <strain evidence="2 3">DSM 12778</strain>
    </source>
</reference>
<comment type="cofactor">
    <cofactor evidence="1">
        <name>Mg(2+)</name>
        <dbReference type="ChEBI" id="CHEBI:18420"/>
    </cofactor>
    <text evidence="1">Binds 1 Mg(2+) ion per subunit.</text>
</comment>
<dbReference type="NCBIfam" id="TIGR01549">
    <property type="entry name" value="HAD-SF-IA-v1"/>
    <property type="match status" value="1"/>
</dbReference>
<dbReference type="RefSeq" id="WP_102244864.1">
    <property type="nucleotide sequence ID" value="NZ_CP025704.1"/>
</dbReference>
<dbReference type="EMBL" id="CP025704">
    <property type="protein sequence ID" value="AUN99573.1"/>
    <property type="molecule type" value="Genomic_DNA"/>
</dbReference>
<dbReference type="InterPro" id="IPR023214">
    <property type="entry name" value="HAD_sf"/>
</dbReference>
<dbReference type="GO" id="GO:0043715">
    <property type="term" value="F:2,3-diketo-5-methylthiopentyl-1-phosphate enolase activity"/>
    <property type="evidence" value="ECO:0007669"/>
    <property type="project" value="UniProtKB-UniRule"/>
</dbReference>
<dbReference type="PANTHER" id="PTHR20371:SF1">
    <property type="entry name" value="ENOLASE-PHOSPHATASE E1"/>
    <property type="match status" value="1"/>
</dbReference>
<keyword evidence="1" id="KW-0486">Methionine biosynthesis</keyword>
<dbReference type="UniPathway" id="UPA00904">
    <property type="reaction ID" value="UER00876"/>
</dbReference>
<evidence type="ECO:0000313" key="3">
    <source>
        <dbReference type="Proteomes" id="UP000235584"/>
    </source>
</evidence>
<dbReference type="Gene3D" id="3.40.50.1000">
    <property type="entry name" value="HAD superfamily/HAD-like"/>
    <property type="match status" value="1"/>
</dbReference>
<evidence type="ECO:0000313" key="2">
    <source>
        <dbReference type="EMBL" id="AUN99573.1"/>
    </source>
</evidence>
<dbReference type="GO" id="GO:0043874">
    <property type="term" value="F:acireductone synthase activity"/>
    <property type="evidence" value="ECO:0007669"/>
    <property type="project" value="UniProtKB-EC"/>
</dbReference>
<dbReference type="SFLD" id="SFLDG01133">
    <property type="entry name" value="C1.5.4:_Enolase-phosphatase_Li"/>
    <property type="match status" value="1"/>
</dbReference>
<dbReference type="Proteomes" id="UP000235584">
    <property type="component" value="Chromosome"/>
</dbReference>
<gene>
    <name evidence="1 2" type="primary">mtnC</name>
    <name evidence="2" type="ORF">C0V70_15960</name>
</gene>
<dbReference type="SUPFAM" id="SSF56784">
    <property type="entry name" value="HAD-like"/>
    <property type="match status" value="1"/>
</dbReference>
<dbReference type="PANTHER" id="PTHR20371">
    <property type="entry name" value="ENOLASE-PHOSPHATASE E1"/>
    <property type="match status" value="1"/>
</dbReference>
<keyword evidence="1" id="KW-0028">Amino-acid biosynthesis</keyword>
<dbReference type="SFLD" id="SFLDG01129">
    <property type="entry name" value="C1.5:_HAD__Beta-PGM__Phosphata"/>
    <property type="match status" value="1"/>
</dbReference>
<dbReference type="HAMAP" id="MF_01681">
    <property type="entry name" value="Salvage_MtnC"/>
    <property type="match status" value="1"/>
</dbReference>
<evidence type="ECO:0000256" key="1">
    <source>
        <dbReference type="HAMAP-Rule" id="MF_01681"/>
    </source>
</evidence>
<dbReference type="OrthoDB" id="9797416at2"/>
<dbReference type="AlphaFoldDB" id="A0A2K9NVM4"/>
<dbReference type="CDD" id="cd01629">
    <property type="entry name" value="HAD_EP"/>
    <property type="match status" value="1"/>
</dbReference>
<name>A0A2K9NVM4_BACTC</name>
<keyword evidence="1" id="KW-0460">Magnesium</keyword>
<dbReference type="PRINTS" id="PR00413">
    <property type="entry name" value="HADHALOGNASE"/>
</dbReference>
<dbReference type="KEGG" id="bsto:C0V70_15960"/>
<dbReference type="InterPro" id="IPR006439">
    <property type="entry name" value="HAD-SF_hydro_IA"/>
</dbReference>
<keyword evidence="3" id="KW-1185">Reference proteome</keyword>
<dbReference type="GO" id="GO:0000287">
    <property type="term" value="F:magnesium ion binding"/>
    <property type="evidence" value="ECO:0007669"/>
    <property type="project" value="UniProtKB-UniRule"/>
</dbReference>
<keyword evidence="1" id="KW-0378">Hydrolase</keyword>
<dbReference type="GO" id="GO:0019509">
    <property type="term" value="P:L-methionine salvage from methylthioadenosine"/>
    <property type="evidence" value="ECO:0007669"/>
    <property type="project" value="UniProtKB-UniRule"/>
</dbReference>
<dbReference type="EC" id="3.1.3.77" evidence="1"/>
<comment type="subunit">
    <text evidence="1">Monomer.</text>
</comment>
<keyword evidence="1" id="KW-0479">Metal-binding</keyword>
<comment type="similarity">
    <text evidence="1">Belongs to the HAD-like hydrolase superfamily. MasA/MtnC family.</text>
</comment>
<comment type="pathway">
    <text evidence="1">Amino-acid biosynthesis; L-methionine biosynthesis via salvage pathway; L-methionine from S-methyl-5-thio-alpha-D-ribose 1-phosphate: step 3/6.</text>
</comment>
<organism evidence="2 3">
    <name type="scientific">Bacteriovorax stolpii</name>
    <name type="common">Bdellovibrio stolpii</name>
    <dbReference type="NCBI Taxonomy" id="960"/>
    <lineage>
        <taxon>Bacteria</taxon>
        <taxon>Pseudomonadati</taxon>
        <taxon>Bdellovibrionota</taxon>
        <taxon>Bacteriovoracia</taxon>
        <taxon>Bacteriovoracales</taxon>
        <taxon>Bacteriovoracaceae</taxon>
        <taxon>Bacteriovorax</taxon>
    </lineage>
</organism>
<comment type="pathway">
    <text evidence="1">Amino-acid biosynthesis; L-methionine biosynthesis via salvage pathway; L-methionine from S-methyl-5-thio-alpha-D-ribose 1-phosphate: step 4/6.</text>
</comment>
<dbReference type="InterPro" id="IPR023943">
    <property type="entry name" value="Enolase-ppase_E1"/>
</dbReference>
<proteinExistence type="inferred from homology"/>
<accession>A0A2K9NVM4</accession>
<dbReference type="SFLD" id="SFLDS00003">
    <property type="entry name" value="Haloacid_Dehalogenase"/>
    <property type="match status" value="1"/>
</dbReference>
<dbReference type="Gene3D" id="1.10.720.60">
    <property type="match status" value="1"/>
</dbReference>
<sequence length="226" mass="25526">MKFILTDVEGTTTAISFVHDVLFPFSQERMKEYIQKHASKKEVQEALNLTKKTALEENQQTINDEQAGDLLLQWIKEDRKHPALKSLQGEIWEEGYASGAIKGHVYSDVLPALKKWKENGLGLGVYSSGSVKAQHLIFGFSTEGNLRPFFSHHFDTAVGHKREVNSYKNIIAELKIQASDILFLSDIKEELDAAREAGMKTTQLVRQDDVVLGDHPKARDFSEIKL</sequence>
<comment type="catalytic activity">
    <reaction evidence="1">
        <text>5-methylsulfanyl-2,3-dioxopentyl phosphate + H2O = 1,2-dihydroxy-5-(methylsulfanyl)pent-1-en-3-one + phosphate</text>
        <dbReference type="Rhea" id="RHEA:21700"/>
        <dbReference type="ChEBI" id="CHEBI:15377"/>
        <dbReference type="ChEBI" id="CHEBI:43474"/>
        <dbReference type="ChEBI" id="CHEBI:49252"/>
        <dbReference type="ChEBI" id="CHEBI:58828"/>
        <dbReference type="EC" id="3.1.3.77"/>
    </reaction>
</comment>
<protein>
    <recommendedName>
        <fullName evidence="1">Enolase-phosphatase E1</fullName>
        <ecNumber evidence="1">3.1.3.77</ecNumber>
    </recommendedName>
    <alternativeName>
        <fullName evidence="1">2,3-diketo-5-methylthio-1-phosphopentane phosphatase</fullName>
    </alternativeName>
</protein>
<dbReference type="NCBIfam" id="TIGR01691">
    <property type="entry name" value="enolase-ppase"/>
    <property type="match status" value="1"/>
</dbReference>
<dbReference type="Pfam" id="PF00702">
    <property type="entry name" value="Hydrolase"/>
    <property type="match status" value="1"/>
</dbReference>
<dbReference type="GO" id="GO:0043716">
    <property type="term" value="F:2-hydroxy-3-keto-5-methylthiopentenyl-1-phosphate phosphatase activity"/>
    <property type="evidence" value="ECO:0007669"/>
    <property type="project" value="UniProtKB-UniRule"/>
</dbReference>
<comment type="function">
    <text evidence="1">Bifunctional enzyme that catalyzes the enolization of 2,3-diketo-5-methylthiopentyl-1-phosphate (DK-MTP-1-P) into the intermediate 2-hydroxy-3-keto-5-methylthiopentenyl-1-phosphate (HK-MTPenyl-1-P), which is then dephosphorylated to form the acireductone 1,2-dihydroxy-3-keto-5-methylthiopentene (DHK-MTPene).</text>
</comment>
<dbReference type="InterPro" id="IPR036412">
    <property type="entry name" value="HAD-like_sf"/>
</dbReference>